<evidence type="ECO:0008006" key="6">
    <source>
        <dbReference type="Google" id="ProtNLM"/>
    </source>
</evidence>
<evidence type="ECO:0000256" key="1">
    <source>
        <dbReference type="ARBA" id="ARBA00022737"/>
    </source>
</evidence>
<dbReference type="Proteomes" id="UP000000768">
    <property type="component" value="Chromosome 3"/>
</dbReference>
<dbReference type="KEGG" id="sbi:8059209"/>
<evidence type="ECO:0000256" key="2">
    <source>
        <dbReference type="ARBA" id="ARBA00022946"/>
    </source>
</evidence>
<keyword evidence="2" id="KW-0809">Transit peptide</keyword>
<keyword evidence="1" id="KW-0677">Repeat</keyword>
<feature type="repeat" description="PPR" evidence="3">
    <location>
        <begin position="151"/>
        <end position="185"/>
    </location>
</feature>
<dbReference type="InterPro" id="IPR002885">
    <property type="entry name" value="PPR_rpt"/>
</dbReference>
<dbReference type="Pfam" id="PF01535">
    <property type="entry name" value="PPR"/>
    <property type="match status" value="2"/>
</dbReference>
<dbReference type="OrthoDB" id="273771at2759"/>
<dbReference type="HOGENOM" id="CLU_006994_1_1_1"/>
<evidence type="ECO:0000313" key="5">
    <source>
        <dbReference type="Proteomes" id="UP000000768"/>
    </source>
</evidence>
<dbReference type="InParanoid" id="C5XIF4"/>
<dbReference type="NCBIfam" id="TIGR00756">
    <property type="entry name" value="PPR"/>
    <property type="match status" value="1"/>
</dbReference>
<dbReference type="STRING" id="4558.C5XIF4"/>
<reference evidence="5" key="2">
    <citation type="journal article" date="2018" name="Plant J.">
        <title>The Sorghum bicolor reference genome: improved assembly, gene annotations, a transcriptome atlas, and signatures of genome organization.</title>
        <authorList>
            <person name="McCormick R.F."/>
            <person name="Truong S.K."/>
            <person name="Sreedasyam A."/>
            <person name="Jenkins J."/>
            <person name="Shu S."/>
            <person name="Sims D."/>
            <person name="Kennedy M."/>
            <person name="Amirebrahimi M."/>
            <person name="Weers B.D."/>
            <person name="McKinley B."/>
            <person name="Mattison A."/>
            <person name="Morishige D.T."/>
            <person name="Grimwood J."/>
            <person name="Schmutz J."/>
            <person name="Mullet J.E."/>
        </authorList>
    </citation>
    <scope>NUCLEOTIDE SEQUENCE [LARGE SCALE GENOMIC DNA]</scope>
    <source>
        <strain evidence="5">cv. BTx623</strain>
    </source>
</reference>
<proteinExistence type="predicted"/>
<gene>
    <name evidence="4" type="ORF">SORBI_3003G281700</name>
</gene>
<dbReference type="AlphaFoldDB" id="C5XIF4"/>
<protein>
    <recommendedName>
        <fullName evidence="6">DYW domain-containing protein</fullName>
    </recommendedName>
</protein>
<name>C5XIF4_SORBI</name>
<reference evidence="4 5" key="1">
    <citation type="journal article" date="2009" name="Nature">
        <title>The Sorghum bicolor genome and the diversification of grasses.</title>
        <authorList>
            <person name="Paterson A.H."/>
            <person name="Bowers J.E."/>
            <person name="Bruggmann R."/>
            <person name="Dubchak I."/>
            <person name="Grimwood J."/>
            <person name="Gundlach H."/>
            <person name="Haberer G."/>
            <person name="Hellsten U."/>
            <person name="Mitros T."/>
            <person name="Poliakov A."/>
            <person name="Schmutz J."/>
            <person name="Spannagl M."/>
            <person name="Tang H."/>
            <person name="Wang X."/>
            <person name="Wicker T."/>
            <person name="Bharti A.K."/>
            <person name="Chapman J."/>
            <person name="Feltus F.A."/>
            <person name="Gowik U."/>
            <person name="Grigoriev I.V."/>
            <person name="Lyons E."/>
            <person name="Maher C.A."/>
            <person name="Martis M."/>
            <person name="Narechania A."/>
            <person name="Otillar R.P."/>
            <person name="Penning B.W."/>
            <person name="Salamov A.A."/>
            <person name="Wang Y."/>
            <person name="Zhang L."/>
            <person name="Carpita N.C."/>
            <person name="Freeling M."/>
            <person name="Gingle A.R."/>
            <person name="Hash C.T."/>
            <person name="Keller B."/>
            <person name="Klein P."/>
            <person name="Kresovich S."/>
            <person name="McCann M.C."/>
            <person name="Ming R."/>
            <person name="Peterson D.G."/>
            <person name="Mehboob-ur-Rahman"/>
            <person name="Ware D."/>
            <person name="Westhoff P."/>
            <person name="Mayer K.F."/>
            <person name="Messing J."/>
            <person name="Rokhsar D.S."/>
        </authorList>
    </citation>
    <scope>NUCLEOTIDE SEQUENCE [LARGE SCALE GENOMIC DNA]</scope>
    <source>
        <strain evidence="5">cv. BTx623</strain>
    </source>
</reference>
<evidence type="ECO:0000256" key="3">
    <source>
        <dbReference type="PROSITE-ProRule" id="PRU00708"/>
    </source>
</evidence>
<organism evidence="4 5">
    <name type="scientific">Sorghum bicolor</name>
    <name type="common">Sorghum</name>
    <name type="synonym">Sorghum vulgare</name>
    <dbReference type="NCBI Taxonomy" id="4558"/>
    <lineage>
        <taxon>Eukaryota</taxon>
        <taxon>Viridiplantae</taxon>
        <taxon>Streptophyta</taxon>
        <taxon>Embryophyta</taxon>
        <taxon>Tracheophyta</taxon>
        <taxon>Spermatophyta</taxon>
        <taxon>Magnoliopsida</taxon>
        <taxon>Liliopsida</taxon>
        <taxon>Poales</taxon>
        <taxon>Poaceae</taxon>
        <taxon>PACMAD clade</taxon>
        <taxon>Panicoideae</taxon>
        <taxon>Andropogonodae</taxon>
        <taxon>Andropogoneae</taxon>
        <taxon>Sorghinae</taxon>
        <taxon>Sorghum</taxon>
    </lineage>
</organism>
<dbReference type="Gramene" id="EES01396">
    <property type="protein sequence ID" value="EES01396"/>
    <property type="gene ID" value="SORBI_3003G281700"/>
</dbReference>
<accession>C5XIF4</accession>
<dbReference type="InterPro" id="IPR011990">
    <property type="entry name" value="TPR-like_helical_dom_sf"/>
</dbReference>
<dbReference type="EMBL" id="CM000762">
    <property type="protein sequence ID" value="EES01396.2"/>
    <property type="molecule type" value="Genomic_DNA"/>
</dbReference>
<keyword evidence="5" id="KW-1185">Reference proteome</keyword>
<dbReference type="PROSITE" id="PS51375">
    <property type="entry name" value="PPR"/>
    <property type="match status" value="1"/>
</dbReference>
<dbReference type="Gene3D" id="1.25.40.10">
    <property type="entry name" value="Tetratricopeptide repeat domain"/>
    <property type="match status" value="1"/>
</dbReference>
<evidence type="ECO:0000313" key="4">
    <source>
        <dbReference type="EMBL" id="EES01396.2"/>
    </source>
</evidence>
<sequence>MPAAHAPVWPSPPALATPRISVPSGFPHLADLAAAWLESCTDVAPHLADPCRRPARVLYRREPPAVIHAAASCCCPSNAVTLCLPPPQLAVAPLRAAVCMIAHAPRRDRDTFSLHAAAAKGGLSRQTFTESALISGYAKAGDPDPQGVRRKHEPGDAFISGFSQAGESKEALTLFHELRRHGMAPDHLVMRSGQLVVTLPGALVDMCAKCGRTDLTTSVFAEANVRRKTRKVRLIPAALNRRTFPTTEQCFSLTTN</sequence>